<gene>
    <name evidence="1" type="ORF">Terrestrivirus5_109</name>
</gene>
<organism evidence="1">
    <name type="scientific">Terrestrivirus sp</name>
    <dbReference type="NCBI Taxonomy" id="2487775"/>
    <lineage>
        <taxon>Viruses</taxon>
        <taxon>Varidnaviria</taxon>
        <taxon>Bamfordvirae</taxon>
        <taxon>Nucleocytoviricota</taxon>
        <taxon>Megaviricetes</taxon>
        <taxon>Imitervirales</taxon>
        <taxon>Mimiviridae</taxon>
        <taxon>Klosneuvirinae</taxon>
    </lineage>
</organism>
<sequence length="149" mass="17227">MIELIIIILVVICLLIFFTRPAEYFGSLGKQYVRGFNPKRLSKNFNKGNGEKYDQRGYFDGPDRGYWFENNWYKYYPEWYYTLPYYIANSTYVGPLYTCFQCGDKDEQSCGQCANCGWCTTNGVSRCVQGSTSGPISVRGCDNWNFSKS</sequence>
<dbReference type="EMBL" id="MK071983">
    <property type="protein sequence ID" value="AYV76287.1"/>
    <property type="molecule type" value="Genomic_DNA"/>
</dbReference>
<accession>A0A3G4ZN40</accession>
<evidence type="ECO:0000313" key="1">
    <source>
        <dbReference type="EMBL" id="AYV76287.1"/>
    </source>
</evidence>
<reference evidence="1" key="1">
    <citation type="submission" date="2018-10" db="EMBL/GenBank/DDBJ databases">
        <title>Hidden diversity of soil giant viruses.</title>
        <authorList>
            <person name="Schulz F."/>
            <person name="Alteio L."/>
            <person name="Goudeau D."/>
            <person name="Ryan E.M."/>
            <person name="Malmstrom R.R."/>
            <person name="Blanchard J."/>
            <person name="Woyke T."/>
        </authorList>
    </citation>
    <scope>NUCLEOTIDE SEQUENCE</scope>
    <source>
        <strain evidence="1">TEV1</strain>
    </source>
</reference>
<name>A0A3G4ZN40_9VIRU</name>
<protein>
    <submittedName>
        <fullName evidence="1">Uncharacterized protein</fullName>
    </submittedName>
</protein>
<proteinExistence type="predicted"/>